<proteinExistence type="predicted"/>
<comment type="cofactor">
    <cofactor evidence="1">
        <name>Mg(2+)</name>
        <dbReference type="ChEBI" id="CHEBI:18420"/>
    </cofactor>
</comment>
<keyword evidence="11" id="KW-1185">Reference proteome</keyword>
<dbReference type="Proteomes" id="UP001153148">
    <property type="component" value="Unassembled WGS sequence"/>
</dbReference>
<dbReference type="InterPro" id="IPR036412">
    <property type="entry name" value="HAD-like_sf"/>
</dbReference>
<dbReference type="InterPro" id="IPR050582">
    <property type="entry name" value="HAD-like_SerB"/>
</dbReference>
<gene>
    <name evidence="10" type="ORF">TPAB3V08_LOCUS15580</name>
</gene>
<organism evidence="10 11">
    <name type="scientific">Timema podura</name>
    <name type="common">Walking stick</name>
    <dbReference type="NCBI Taxonomy" id="61482"/>
    <lineage>
        <taxon>Eukaryota</taxon>
        <taxon>Metazoa</taxon>
        <taxon>Ecdysozoa</taxon>
        <taxon>Arthropoda</taxon>
        <taxon>Hexapoda</taxon>
        <taxon>Insecta</taxon>
        <taxon>Pterygota</taxon>
        <taxon>Neoptera</taxon>
        <taxon>Polyneoptera</taxon>
        <taxon>Phasmatodea</taxon>
        <taxon>Timematodea</taxon>
        <taxon>Timematoidea</taxon>
        <taxon>Timematidae</taxon>
        <taxon>Timema</taxon>
    </lineage>
</organism>
<evidence type="ECO:0000256" key="6">
    <source>
        <dbReference type="ARBA" id="ARBA00022723"/>
    </source>
</evidence>
<dbReference type="EMBL" id="CAJPIN010097089">
    <property type="protein sequence ID" value="CAG2068637.1"/>
    <property type="molecule type" value="Genomic_DNA"/>
</dbReference>
<evidence type="ECO:0000256" key="2">
    <source>
        <dbReference type="ARBA" id="ARBA00005135"/>
    </source>
</evidence>
<keyword evidence="8" id="KW-0460">Magnesium</keyword>
<protein>
    <recommendedName>
        <fullName evidence="4">Phosphoserine phosphatase</fullName>
        <ecNumber evidence="3">3.1.3.3</ecNumber>
    </recommendedName>
</protein>
<comment type="pathway">
    <text evidence="2">Amino-acid biosynthesis; L-serine biosynthesis; L-serine from 3-phospho-D-glycerate: step 3/3.</text>
</comment>
<sequence length="82" mass="8917">MSTKEEVQVLWKNADAICFDVDSTIIQDEAIDELAKFCGRGADVAKIHIISVGMQYVLGIEGWGAQYLSTNYASSHSVCACT</sequence>
<evidence type="ECO:0000256" key="1">
    <source>
        <dbReference type="ARBA" id="ARBA00001946"/>
    </source>
</evidence>
<evidence type="ECO:0000313" key="11">
    <source>
        <dbReference type="Proteomes" id="UP001153148"/>
    </source>
</evidence>
<evidence type="ECO:0000256" key="8">
    <source>
        <dbReference type="ARBA" id="ARBA00022842"/>
    </source>
</evidence>
<evidence type="ECO:0000256" key="3">
    <source>
        <dbReference type="ARBA" id="ARBA00012640"/>
    </source>
</evidence>
<evidence type="ECO:0000256" key="5">
    <source>
        <dbReference type="ARBA" id="ARBA00022605"/>
    </source>
</evidence>
<dbReference type="Gene3D" id="3.40.50.1000">
    <property type="entry name" value="HAD superfamily/HAD-like"/>
    <property type="match status" value="1"/>
</dbReference>
<dbReference type="SUPFAM" id="SSF56784">
    <property type="entry name" value="HAD-like"/>
    <property type="match status" value="1"/>
</dbReference>
<evidence type="ECO:0000256" key="4">
    <source>
        <dbReference type="ARBA" id="ARBA00015196"/>
    </source>
</evidence>
<evidence type="ECO:0000256" key="9">
    <source>
        <dbReference type="ARBA" id="ARBA00023299"/>
    </source>
</evidence>
<evidence type="ECO:0000256" key="7">
    <source>
        <dbReference type="ARBA" id="ARBA00022801"/>
    </source>
</evidence>
<dbReference type="PANTHER" id="PTHR43344:SF2">
    <property type="entry name" value="PHOSPHOSERINE PHOSPHATASE"/>
    <property type="match status" value="1"/>
</dbReference>
<name>A0ABN7PM79_TIMPD</name>
<keyword evidence="7" id="KW-0378">Hydrolase</keyword>
<dbReference type="InterPro" id="IPR023214">
    <property type="entry name" value="HAD_sf"/>
</dbReference>
<keyword evidence="6" id="KW-0479">Metal-binding</keyword>
<dbReference type="EC" id="3.1.3.3" evidence="3"/>
<keyword evidence="5" id="KW-0028">Amino-acid biosynthesis</keyword>
<dbReference type="PANTHER" id="PTHR43344">
    <property type="entry name" value="PHOSPHOSERINE PHOSPHATASE"/>
    <property type="match status" value="1"/>
</dbReference>
<reference evidence="10" key="1">
    <citation type="submission" date="2021-03" db="EMBL/GenBank/DDBJ databases">
        <authorList>
            <person name="Tran Van P."/>
        </authorList>
    </citation>
    <scope>NUCLEOTIDE SEQUENCE</scope>
</reference>
<comment type="caution">
    <text evidence="10">The sequence shown here is derived from an EMBL/GenBank/DDBJ whole genome shotgun (WGS) entry which is preliminary data.</text>
</comment>
<accession>A0ABN7PM79</accession>
<keyword evidence="9" id="KW-0718">Serine biosynthesis</keyword>
<evidence type="ECO:0000313" key="10">
    <source>
        <dbReference type="EMBL" id="CAG2068637.1"/>
    </source>
</evidence>